<feature type="region of interest" description="Disordered" evidence="1">
    <location>
        <begin position="1"/>
        <end position="20"/>
    </location>
</feature>
<organism evidence="2">
    <name type="scientific">Alexandrium monilatum</name>
    <dbReference type="NCBI Taxonomy" id="311494"/>
    <lineage>
        <taxon>Eukaryota</taxon>
        <taxon>Sar</taxon>
        <taxon>Alveolata</taxon>
        <taxon>Dinophyceae</taxon>
        <taxon>Gonyaulacales</taxon>
        <taxon>Pyrocystaceae</taxon>
        <taxon>Alexandrium</taxon>
    </lineage>
</organism>
<dbReference type="GO" id="GO:0004812">
    <property type="term" value="F:aminoacyl-tRNA ligase activity"/>
    <property type="evidence" value="ECO:0007669"/>
    <property type="project" value="InterPro"/>
</dbReference>
<feature type="region of interest" description="Disordered" evidence="1">
    <location>
        <begin position="496"/>
        <end position="519"/>
    </location>
</feature>
<dbReference type="AlphaFoldDB" id="A0A7S4UV66"/>
<name>A0A7S4UV66_9DINO</name>
<evidence type="ECO:0000313" key="2">
    <source>
        <dbReference type="EMBL" id="CAE4607635.1"/>
    </source>
</evidence>
<dbReference type="InterPro" id="IPR009080">
    <property type="entry name" value="tRNAsynth_Ia_anticodon-bd"/>
</dbReference>
<feature type="region of interest" description="Disordered" evidence="1">
    <location>
        <begin position="231"/>
        <end position="250"/>
    </location>
</feature>
<dbReference type="EMBL" id="HBNR01046250">
    <property type="protein sequence ID" value="CAE4607635.1"/>
    <property type="molecule type" value="Transcribed_RNA"/>
</dbReference>
<protein>
    <submittedName>
        <fullName evidence="2">Uncharacterized protein</fullName>
    </submittedName>
</protein>
<dbReference type="GO" id="GO:0005524">
    <property type="term" value="F:ATP binding"/>
    <property type="evidence" value="ECO:0007669"/>
    <property type="project" value="InterPro"/>
</dbReference>
<evidence type="ECO:0000256" key="1">
    <source>
        <dbReference type="SAM" id="MobiDB-lite"/>
    </source>
</evidence>
<feature type="compositionally biased region" description="Basic and acidic residues" evidence="1">
    <location>
        <begin position="235"/>
        <end position="244"/>
    </location>
</feature>
<dbReference type="Gene3D" id="1.20.120.1910">
    <property type="entry name" value="Cysteine-tRNA ligase, C-terminal anti-codon recognition domain"/>
    <property type="match status" value="4"/>
</dbReference>
<sequence length="519" mass="56968">MLGMSGPAAGPTFDPTTKSKLDRWVAAKREKDFGTADAIRSELRAMGIEPDTVRPPERDLQLFAAADPLLRAKLELQQQQQAVDPFIKAKLDRWVAAKREKDFGTADAIRAELQAVGIEPDQLRPPDRDAGLYATSSNLPGARFDVDTEAKLDRWVQAKRDKDWALADSIRSELRALGIEPDFVRPPDRDLQPNAQLDPATEAKLDRWVLAKREKDFGTADALRAELRAAGLEPDSLRPPDREVPSLSRNAAKVHDAYTEAQLDRWVQAKRDKDFASADAIRAELRAQGIEPDLVRPSDRDTLQQQSQLAAAAHFAALQSGGFPSASALNQPVSALLGVDQSALLGQAVDQSGLLGQVSQVPQLQASHSLISRVSTKLYDPETEAQLDRWVVAKREKDFTAADAIRADLRSRGIEPDSVRPSDKDLREKVTVRHAEVAVAPPTQTQWGSLAALNLSPGLQREVERQLDRWAEARRVKDFHGAESIAKLLRVKGIDPEVARPGAADDPAEHPAKRARGSG</sequence>
<dbReference type="GO" id="GO:0006418">
    <property type="term" value="P:tRNA aminoacylation for protein translation"/>
    <property type="evidence" value="ECO:0007669"/>
    <property type="project" value="InterPro"/>
</dbReference>
<gene>
    <name evidence="2" type="ORF">AMON00008_LOCUS32175</name>
</gene>
<proteinExistence type="predicted"/>
<reference evidence="2" key="1">
    <citation type="submission" date="2021-01" db="EMBL/GenBank/DDBJ databases">
        <authorList>
            <person name="Corre E."/>
            <person name="Pelletier E."/>
            <person name="Niang G."/>
            <person name="Scheremetjew M."/>
            <person name="Finn R."/>
            <person name="Kale V."/>
            <person name="Holt S."/>
            <person name="Cochrane G."/>
            <person name="Meng A."/>
            <person name="Brown T."/>
            <person name="Cohen L."/>
        </authorList>
    </citation>
    <scope>NUCLEOTIDE SEQUENCE</scope>
    <source>
        <strain evidence="2">CCMP3105</strain>
    </source>
</reference>
<dbReference type="SUPFAM" id="SSF47323">
    <property type="entry name" value="Anticodon-binding domain of a subclass of class I aminoacyl-tRNA synthetases"/>
    <property type="match status" value="5"/>
</dbReference>
<accession>A0A7S4UV66</accession>